<sequence>MTAAEPDRQAKIGQQFIQAVPHMRELGIELLAIGGGEARMRVPYDERFVGDPKTGVIHGGVLTALLDSCCGAAVMSHPGGPAGTATIDLRIDYMRAARPGRAVTAHATCYRLTRSVAFVRALAFEDDPDDPVAAAHGAFTVERPARAGKSGGGKA</sequence>
<dbReference type="EMBL" id="FRDL01000003">
    <property type="protein sequence ID" value="SHN62375.1"/>
    <property type="molecule type" value="Genomic_DNA"/>
</dbReference>
<dbReference type="PANTHER" id="PTHR43240:SF7">
    <property type="entry name" value="BLR7284 PROTEIN"/>
    <property type="match status" value="1"/>
</dbReference>
<dbReference type="Proteomes" id="UP000184066">
    <property type="component" value="Unassembled WGS sequence"/>
</dbReference>
<dbReference type="Pfam" id="PF03061">
    <property type="entry name" value="4HBT"/>
    <property type="match status" value="1"/>
</dbReference>
<dbReference type="OrthoDB" id="9813158at2"/>
<evidence type="ECO:0000313" key="4">
    <source>
        <dbReference type="Proteomes" id="UP000184066"/>
    </source>
</evidence>
<reference evidence="3 4" key="1">
    <citation type="submission" date="2016-12" db="EMBL/GenBank/DDBJ databases">
        <authorList>
            <person name="Song W.-J."/>
            <person name="Kurnit D.M."/>
        </authorList>
    </citation>
    <scope>NUCLEOTIDE SEQUENCE [LARGE SCALE GENOMIC DNA]</scope>
    <source>
        <strain evidence="3 4">CGMCC 1.10808</strain>
    </source>
</reference>
<organism evidence="3 4">
    <name type="scientific">Oceanicella actignis</name>
    <dbReference type="NCBI Taxonomy" id="1189325"/>
    <lineage>
        <taxon>Bacteria</taxon>
        <taxon>Pseudomonadati</taxon>
        <taxon>Pseudomonadota</taxon>
        <taxon>Alphaproteobacteria</taxon>
        <taxon>Rhodobacterales</taxon>
        <taxon>Paracoccaceae</taxon>
        <taxon>Oceanicella</taxon>
    </lineage>
</organism>
<dbReference type="InterPro" id="IPR029069">
    <property type="entry name" value="HotDog_dom_sf"/>
</dbReference>
<keyword evidence="4" id="KW-1185">Reference proteome</keyword>
<name>A0A1M7SV49_9RHOB</name>
<dbReference type="GO" id="GO:0061522">
    <property type="term" value="F:1,4-dihydroxy-2-naphthoyl-CoA thioesterase activity"/>
    <property type="evidence" value="ECO:0007669"/>
    <property type="project" value="TreeGrafter"/>
</dbReference>
<dbReference type="NCBIfam" id="TIGR00369">
    <property type="entry name" value="unchar_dom_1"/>
    <property type="match status" value="1"/>
</dbReference>
<gene>
    <name evidence="3" type="ORF">SAMN05216200_103284</name>
</gene>
<dbReference type="RefSeq" id="WP_072746850.1">
    <property type="nucleotide sequence ID" value="NZ_FOHL01000001.1"/>
</dbReference>
<dbReference type="PANTHER" id="PTHR43240">
    <property type="entry name" value="1,4-DIHYDROXY-2-NAPHTHOYL-COA THIOESTERASE 1"/>
    <property type="match status" value="1"/>
</dbReference>
<feature type="domain" description="Thioesterase" evidence="2">
    <location>
        <begin position="55"/>
        <end position="129"/>
    </location>
</feature>
<evidence type="ECO:0000256" key="1">
    <source>
        <dbReference type="ARBA" id="ARBA00022801"/>
    </source>
</evidence>
<proteinExistence type="predicted"/>
<protein>
    <submittedName>
        <fullName evidence="3">Uncharacterized domain 1-containing protein</fullName>
    </submittedName>
</protein>
<dbReference type="STRING" id="1189325.SAMN04488119_101283"/>
<dbReference type="InterPro" id="IPR003736">
    <property type="entry name" value="PAAI_dom"/>
</dbReference>
<accession>A0A1M7SV49</accession>
<evidence type="ECO:0000313" key="3">
    <source>
        <dbReference type="EMBL" id="SHN62375.1"/>
    </source>
</evidence>
<dbReference type="Gene3D" id="3.10.129.10">
    <property type="entry name" value="Hotdog Thioesterase"/>
    <property type="match status" value="1"/>
</dbReference>
<keyword evidence="1" id="KW-0378">Hydrolase</keyword>
<dbReference type="SUPFAM" id="SSF54637">
    <property type="entry name" value="Thioesterase/thiol ester dehydrase-isomerase"/>
    <property type="match status" value="1"/>
</dbReference>
<dbReference type="GO" id="GO:0005829">
    <property type="term" value="C:cytosol"/>
    <property type="evidence" value="ECO:0007669"/>
    <property type="project" value="TreeGrafter"/>
</dbReference>
<dbReference type="AlphaFoldDB" id="A0A1M7SV49"/>
<evidence type="ECO:0000259" key="2">
    <source>
        <dbReference type="Pfam" id="PF03061"/>
    </source>
</evidence>
<dbReference type="InterPro" id="IPR006683">
    <property type="entry name" value="Thioestr_dom"/>
</dbReference>
<dbReference type="CDD" id="cd03443">
    <property type="entry name" value="PaaI_thioesterase"/>
    <property type="match status" value="1"/>
</dbReference>